<name>A0AA95FYS8_KLUIN</name>
<dbReference type="EMBL" id="CP123488">
    <property type="protein sequence ID" value="WGL55391.1"/>
    <property type="molecule type" value="Genomic_DNA"/>
</dbReference>
<reference evidence="1" key="1">
    <citation type="submission" date="2023-04" db="EMBL/GenBank/DDBJ databases">
        <title>APH(3)-Id, a novel chromosomal aminoglycoside phosphotransferase, identified from an environmental isolate of Kluyvera intermedia DW18.</title>
        <authorList>
            <person name="Sha Y."/>
        </authorList>
    </citation>
    <scope>NUCLEOTIDE SEQUENCE</scope>
    <source>
        <strain evidence="1">DW18</strain>
    </source>
</reference>
<gene>
    <name evidence="1" type="ORF">QBD33_17420</name>
</gene>
<accession>A0AA95FYS8</accession>
<protein>
    <submittedName>
        <fullName evidence="1">Uncharacterized protein</fullName>
    </submittedName>
</protein>
<evidence type="ECO:0000313" key="1">
    <source>
        <dbReference type="EMBL" id="WGL55391.1"/>
    </source>
</evidence>
<dbReference type="AlphaFoldDB" id="A0AA95FYS8"/>
<dbReference type="Proteomes" id="UP001177527">
    <property type="component" value="Chromosome"/>
</dbReference>
<proteinExistence type="predicted"/>
<evidence type="ECO:0000313" key="2">
    <source>
        <dbReference type="Proteomes" id="UP001177527"/>
    </source>
</evidence>
<dbReference type="RefSeq" id="WP_062774021.1">
    <property type="nucleotide sequence ID" value="NZ_CP123488.1"/>
</dbReference>
<sequence length="70" mass="7711">MISIEYLCPDCATVIVISNIEKIKNSQDEYPLKCPACGGHISKDALITFARQKAQAMIDEALSQLKKTVL</sequence>
<organism evidence="1 2">
    <name type="scientific">Kluyvera intermedia</name>
    <name type="common">Enterobacter intermedius</name>
    <dbReference type="NCBI Taxonomy" id="61648"/>
    <lineage>
        <taxon>Bacteria</taxon>
        <taxon>Pseudomonadati</taxon>
        <taxon>Pseudomonadota</taxon>
        <taxon>Gammaproteobacteria</taxon>
        <taxon>Enterobacterales</taxon>
        <taxon>Enterobacteriaceae</taxon>
        <taxon>Kluyvera</taxon>
    </lineage>
</organism>